<keyword evidence="3" id="KW-1185">Reference proteome</keyword>
<protein>
    <recommendedName>
        <fullName evidence="4">WW domain-containing protein</fullName>
    </recommendedName>
</protein>
<dbReference type="OrthoDB" id="1930512at2759"/>
<comment type="caution">
    <text evidence="2">The sequence shown here is derived from an EMBL/GenBank/DDBJ whole genome shotgun (WGS) entry which is preliminary data.</text>
</comment>
<reference evidence="2 3" key="1">
    <citation type="journal article" date="2013" name="BMC Genomics">
        <title>The miniature genome of a carnivorous plant Genlisea aurea contains a low number of genes and short non-coding sequences.</title>
        <authorList>
            <person name="Leushkin E.V."/>
            <person name="Sutormin R.A."/>
            <person name="Nabieva E.R."/>
            <person name="Penin A.A."/>
            <person name="Kondrashov A.S."/>
            <person name="Logacheva M.D."/>
        </authorList>
    </citation>
    <scope>NUCLEOTIDE SEQUENCE [LARGE SCALE GENOMIC DNA]</scope>
</reference>
<evidence type="ECO:0008006" key="4">
    <source>
        <dbReference type="Google" id="ProtNLM"/>
    </source>
</evidence>
<feature type="region of interest" description="Disordered" evidence="1">
    <location>
        <begin position="87"/>
        <end position="125"/>
    </location>
</feature>
<dbReference type="PANTHER" id="PTHR14791">
    <property type="entry name" value="BOMB/KIRA PROTEINS"/>
    <property type="match status" value="1"/>
</dbReference>
<dbReference type="Proteomes" id="UP000015453">
    <property type="component" value="Unassembled WGS sequence"/>
</dbReference>
<accession>S8CID3</accession>
<evidence type="ECO:0000313" key="3">
    <source>
        <dbReference type="Proteomes" id="UP000015453"/>
    </source>
</evidence>
<dbReference type="AlphaFoldDB" id="S8CID3"/>
<dbReference type="SUPFAM" id="SSF51045">
    <property type="entry name" value="WW domain"/>
    <property type="match status" value="1"/>
</dbReference>
<evidence type="ECO:0000313" key="2">
    <source>
        <dbReference type="EMBL" id="EPS66475.1"/>
    </source>
</evidence>
<proteinExistence type="predicted"/>
<dbReference type="InterPro" id="IPR036020">
    <property type="entry name" value="WW_dom_sf"/>
</dbReference>
<dbReference type="InterPro" id="IPR051105">
    <property type="entry name" value="WWC/KIBRA_Hippo_Reg"/>
</dbReference>
<sequence length="167" mass="18116">MDAPNMASIQGSLQNCSLTLHQSSSEPSSLVGGDSPEISSVDVADPALELNSEVAVPFYWEQCLDLKTGEVYFVNWITGAKAKDYPRFVEPSSSEDDSSWYDGSDGSSFSDSSSTDEPGEEEEEAAAADFDDVLVVVGCKACLMYYMVPRKVDICPKCCCAHLLHFD</sequence>
<organism evidence="2 3">
    <name type="scientific">Genlisea aurea</name>
    <dbReference type="NCBI Taxonomy" id="192259"/>
    <lineage>
        <taxon>Eukaryota</taxon>
        <taxon>Viridiplantae</taxon>
        <taxon>Streptophyta</taxon>
        <taxon>Embryophyta</taxon>
        <taxon>Tracheophyta</taxon>
        <taxon>Spermatophyta</taxon>
        <taxon>Magnoliopsida</taxon>
        <taxon>eudicotyledons</taxon>
        <taxon>Gunneridae</taxon>
        <taxon>Pentapetalae</taxon>
        <taxon>asterids</taxon>
        <taxon>lamiids</taxon>
        <taxon>Lamiales</taxon>
        <taxon>Lentibulariaceae</taxon>
        <taxon>Genlisea</taxon>
    </lineage>
</organism>
<dbReference type="EMBL" id="AUSU01003664">
    <property type="protein sequence ID" value="EPS66475.1"/>
    <property type="molecule type" value="Genomic_DNA"/>
</dbReference>
<dbReference type="PANTHER" id="PTHR14791:SF29">
    <property type="entry name" value="PROTEIN KIBRA"/>
    <property type="match status" value="1"/>
</dbReference>
<evidence type="ECO:0000256" key="1">
    <source>
        <dbReference type="SAM" id="MobiDB-lite"/>
    </source>
</evidence>
<feature type="compositionally biased region" description="Low complexity" evidence="1">
    <location>
        <begin position="100"/>
        <end position="116"/>
    </location>
</feature>
<name>S8CID3_9LAMI</name>
<gene>
    <name evidence="2" type="ORF">M569_08302</name>
</gene>